<evidence type="ECO:0000256" key="4">
    <source>
        <dbReference type="ARBA" id="ARBA00022989"/>
    </source>
</evidence>
<evidence type="ECO:0000256" key="1">
    <source>
        <dbReference type="ARBA" id="ARBA00004141"/>
    </source>
</evidence>
<evidence type="ECO:0000256" key="6">
    <source>
        <dbReference type="SAM" id="Phobius"/>
    </source>
</evidence>
<dbReference type="GO" id="GO:0046873">
    <property type="term" value="F:metal ion transmembrane transporter activity"/>
    <property type="evidence" value="ECO:0007669"/>
    <property type="project" value="InterPro"/>
</dbReference>
<comment type="similarity">
    <text evidence="2">Belongs to the CorA metal ion transporter (MIT) (TC 1.A.35) family.</text>
</comment>
<feature type="transmembrane region" description="Helical" evidence="6">
    <location>
        <begin position="287"/>
        <end position="307"/>
    </location>
</feature>
<comment type="caution">
    <text evidence="7">The sequence shown here is derived from an EMBL/GenBank/DDBJ whole genome shotgun (WGS) entry which is preliminary data.</text>
</comment>
<keyword evidence="4 6" id="KW-1133">Transmembrane helix</keyword>
<name>A0A9D1LID6_9FIRM</name>
<dbReference type="GO" id="GO:0016020">
    <property type="term" value="C:membrane"/>
    <property type="evidence" value="ECO:0007669"/>
    <property type="project" value="UniProtKB-SubCell"/>
</dbReference>
<dbReference type="SUPFAM" id="SSF144083">
    <property type="entry name" value="Magnesium transport protein CorA, transmembrane region"/>
    <property type="match status" value="1"/>
</dbReference>
<evidence type="ECO:0000256" key="5">
    <source>
        <dbReference type="ARBA" id="ARBA00023136"/>
    </source>
</evidence>
<reference evidence="7" key="2">
    <citation type="journal article" date="2021" name="PeerJ">
        <title>Extensive microbial diversity within the chicken gut microbiome revealed by metagenomics and culture.</title>
        <authorList>
            <person name="Gilroy R."/>
            <person name="Ravi A."/>
            <person name="Getino M."/>
            <person name="Pursley I."/>
            <person name="Horton D.L."/>
            <person name="Alikhan N.F."/>
            <person name="Baker D."/>
            <person name="Gharbi K."/>
            <person name="Hall N."/>
            <person name="Watson M."/>
            <person name="Adriaenssens E.M."/>
            <person name="Foster-Nyarko E."/>
            <person name="Jarju S."/>
            <person name="Secka A."/>
            <person name="Antonio M."/>
            <person name="Oren A."/>
            <person name="Chaudhuri R.R."/>
            <person name="La Ragione R."/>
            <person name="Hildebrand F."/>
            <person name="Pallen M.J."/>
        </authorList>
    </citation>
    <scope>NUCLEOTIDE SEQUENCE</scope>
    <source>
        <strain evidence="7">CHK193-30670</strain>
    </source>
</reference>
<accession>A0A9D1LID6</accession>
<evidence type="ECO:0000313" key="7">
    <source>
        <dbReference type="EMBL" id="HIU39762.1"/>
    </source>
</evidence>
<dbReference type="EMBL" id="DVMT01000006">
    <property type="protein sequence ID" value="HIU39762.1"/>
    <property type="molecule type" value="Genomic_DNA"/>
</dbReference>
<comment type="subcellular location">
    <subcellularLocation>
        <location evidence="1">Membrane</location>
        <topology evidence="1">Multi-pass membrane protein</topology>
    </subcellularLocation>
</comment>
<feature type="transmembrane region" description="Helical" evidence="6">
    <location>
        <begin position="255"/>
        <end position="275"/>
    </location>
</feature>
<dbReference type="Pfam" id="PF01544">
    <property type="entry name" value="CorA"/>
    <property type="match status" value="1"/>
</dbReference>
<gene>
    <name evidence="7" type="ORF">IAB68_00465</name>
</gene>
<dbReference type="PANTHER" id="PTHR47891:SF2">
    <property type="entry name" value="MAGNESIUM AND COBALT TRANSPORTER"/>
    <property type="match status" value="1"/>
</dbReference>
<keyword evidence="5 6" id="KW-0472">Membrane</keyword>
<reference evidence="7" key="1">
    <citation type="submission" date="2020-10" db="EMBL/GenBank/DDBJ databases">
        <authorList>
            <person name="Gilroy R."/>
        </authorList>
    </citation>
    <scope>NUCLEOTIDE SEQUENCE</scope>
    <source>
        <strain evidence="7">CHK193-30670</strain>
    </source>
</reference>
<dbReference type="Gene3D" id="3.30.460.20">
    <property type="entry name" value="CorA soluble domain-like"/>
    <property type="match status" value="1"/>
</dbReference>
<dbReference type="PANTHER" id="PTHR47891">
    <property type="entry name" value="TRANSPORTER-RELATED"/>
    <property type="match status" value="1"/>
</dbReference>
<dbReference type="InterPro" id="IPR045863">
    <property type="entry name" value="CorA_TM1_TM2"/>
</dbReference>
<dbReference type="Gene3D" id="1.20.58.340">
    <property type="entry name" value="Magnesium transport protein CorA, transmembrane region"/>
    <property type="match status" value="2"/>
</dbReference>
<dbReference type="SUPFAM" id="SSF143865">
    <property type="entry name" value="CorA soluble domain-like"/>
    <property type="match status" value="1"/>
</dbReference>
<sequence>MINIYTTDANKKLKELKNLQKECWIDLINPSLEEIKEISNKTNTDLDLLTKLLDDEELPRIEIGDNATLIVVDTPYVTDTNYKHKYNTDPLGLIINNDGYFITISPKEQTLFNDFKNNKVREFNIKKRTKFVIQILLKTASVYQRELKAINEYINEKEKTLHKSTNNKRLIELLNVEKTLVYFSTSLKANDVVLEKLAKGNVLTMYEDDTDLLEDAMIENKQAIEMANIYREILTSMTDTYATIISNNLNDVMKFLAGITIVFSIPTMVASFIGMNVPLGKIGTSSLSFILIIAFSFVLSIIIAIILKKKNML</sequence>
<evidence type="ECO:0000256" key="3">
    <source>
        <dbReference type="ARBA" id="ARBA00022692"/>
    </source>
</evidence>
<dbReference type="AlphaFoldDB" id="A0A9D1LID6"/>
<dbReference type="InterPro" id="IPR047199">
    <property type="entry name" value="CorA-like"/>
</dbReference>
<proteinExistence type="inferred from homology"/>
<dbReference type="InterPro" id="IPR045861">
    <property type="entry name" value="CorA_cytoplasmic_dom"/>
</dbReference>
<organism evidence="7 8">
    <name type="scientific">Candidatus Aphodocola excrementigallinarum</name>
    <dbReference type="NCBI Taxonomy" id="2840670"/>
    <lineage>
        <taxon>Bacteria</taxon>
        <taxon>Bacillati</taxon>
        <taxon>Bacillota</taxon>
        <taxon>Bacilli</taxon>
        <taxon>Candidatus Aphodocola</taxon>
    </lineage>
</organism>
<evidence type="ECO:0000256" key="2">
    <source>
        <dbReference type="ARBA" id="ARBA00009765"/>
    </source>
</evidence>
<evidence type="ECO:0000313" key="8">
    <source>
        <dbReference type="Proteomes" id="UP000824074"/>
    </source>
</evidence>
<dbReference type="CDD" id="cd12827">
    <property type="entry name" value="EcCorA_ZntB-like_u2"/>
    <property type="match status" value="1"/>
</dbReference>
<dbReference type="Proteomes" id="UP000824074">
    <property type="component" value="Unassembled WGS sequence"/>
</dbReference>
<protein>
    <submittedName>
        <fullName evidence="7">Magnesium transporter CorA family protein</fullName>
    </submittedName>
</protein>
<dbReference type="InterPro" id="IPR002523">
    <property type="entry name" value="MgTranspt_CorA/ZnTranspt_ZntB"/>
</dbReference>
<keyword evidence="3 6" id="KW-0812">Transmembrane</keyword>